<dbReference type="Proteomes" id="UP001165289">
    <property type="component" value="Unassembled WGS sequence"/>
</dbReference>
<proteinExistence type="predicted"/>
<keyword evidence="3" id="KW-1185">Reference proteome</keyword>
<organism evidence="2 3">
    <name type="scientific">Oopsacas minuta</name>
    <dbReference type="NCBI Taxonomy" id="111878"/>
    <lineage>
        <taxon>Eukaryota</taxon>
        <taxon>Metazoa</taxon>
        <taxon>Porifera</taxon>
        <taxon>Hexactinellida</taxon>
        <taxon>Hexasterophora</taxon>
        <taxon>Lyssacinosida</taxon>
        <taxon>Leucopsacidae</taxon>
        <taxon>Oopsacas</taxon>
    </lineage>
</organism>
<sequence length="139" mass="15620">MMESHSKALSPYKQGINGPKAVSGHMLKLYASLDNVLVEIRDNLDEIELKAKEKLSDIDYKIVSKWRRRKTVMFGDGDMPNAGDTLLPREKFGITSFVPIIEALQVNLQKRTEAYHEVADASTSSLTLLYPNNYCGSEL</sequence>
<evidence type="ECO:0000256" key="1">
    <source>
        <dbReference type="SAM" id="Coils"/>
    </source>
</evidence>
<dbReference type="EMBL" id="JAKMXF010000060">
    <property type="protein sequence ID" value="KAI6659458.1"/>
    <property type="molecule type" value="Genomic_DNA"/>
</dbReference>
<name>A0AAV7KE01_9METZ</name>
<evidence type="ECO:0000313" key="2">
    <source>
        <dbReference type="EMBL" id="KAI6659458.1"/>
    </source>
</evidence>
<feature type="coiled-coil region" evidence="1">
    <location>
        <begin position="30"/>
        <end position="57"/>
    </location>
</feature>
<comment type="caution">
    <text evidence="2">The sequence shown here is derived from an EMBL/GenBank/DDBJ whole genome shotgun (WGS) entry which is preliminary data.</text>
</comment>
<reference evidence="2 3" key="1">
    <citation type="journal article" date="2023" name="BMC Biol.">
        <title>The compact genome of the sponge Oopsacas minuta (Hexactinellida) is lacking key metazoan core genes.</title>
        <authorList>
            <person name="Santini S."/>
            <person name="Schenkelaars Q."/>
            <person name="Jourda C."/>
            <person name="Duchesne M."/>
            <person name="Belahbib H."/>
            <person name="Rocher C."/>
            <person name="Selva M."/>
            <person name="Riesgo A."/>
            <person name="Vervoort M."/>
            <person name="Leys S.P."/>
            <person name="Kodjabachian L."/>
            <person name="Le Bivic A."/>
            <person name="Borchiellini C."/>
            <person name="Claverie J.M."/>
            <person name="Renard E."/>
        </authorList>
    </citation>
    <scope>NUCLEOTIDE SEQUENCE [LARGE SCALE GENOMIC DNA]</scope>
    <source>
        <strain evidence="2">SPO-2</strain>
    </source>
</reference>
<dbReference type="AlphaFoldDB" id="A0AAV7KE01"/>
<keyword evidence="1" id="KW-0175">Coiled coil</keyword>
<accession>A0AAV7KE01</accession>
<protein>
    <submittedName>
        <fullName evidence="2">Uncharacterized protein</fullName>
    </submittedName>
</protein>
<evidence type="ECO:0000313" key="3">
    <source>
        <dbReference type="Proteomes" id="UP001165289"/>
    </source>
</evidence>
<gene>
    <name evidence="2" type="ORF">LOD99_10774</name>
</gene>